<dbReference type="InterPro" id="IPR036388">
    <property type="entry name" value="WH-like_DNA-bd_sf"/>
</dbReference>
<dbReference type="PANTHER" id="PTHR44688">
    <property type="entry name" value="DNA-BINDING TRANSCRIPTIONAL ACTIVATOR DEVR_DOSR"/>
    <property type="match status" value="1"/>
</dbReference>
<keyword evidence="4" id="KW-0812">Transmembrane</keyword>
<evidence type="ECO:0000313" key="6">
    <source>
        <dbReference type="EMBL" id="MRX83884.1"/>
    </source>
</evidence>
<evidence type="ECO:0000256" key="2">
    <source>
        <dbReference type="ARBA" id="ARBA00023125"/>
    </source>
</evidence>
<dbReference type="Gene3D" id="1.10.10.10">
    <property type="entry name" value="Winged helix-like DNA-binding domain superfamily/Winged helix DNA-binding domain"/>
    <property type="match status" value="1"/>
</dbReference>
<evidence type="ECO:0000256" key="3">
    <source>
        <dbReference type="ARBA" id="ARBA00023163"/>
    </source>
</evidence>
<dbReference type="InterPro" id="IPR000792">
    <property type="entry name" value="Tscrpt_reg_LuxR_C"/>
</dbReference>
<feature type="transmembrane region" description="Helical" evidence="4">
    <location>
        <begin position="6"/>
        <end position="27"/>
    </location>
</feature>
<dbReference type="SUPFAM" id="SSF46894">
    <property type="entry name" value="C-terminal effector domain of the bipartite response regulators"/>
    <property type="match status" value="1"/>
</dbReference>
<gene>
    <name evidence="6" type="ORF">GJG86_15490</name>
</gene>
<evidence type="ECO:0000256" key="4">
    <source>
        <dbReference type="SAM" id="Phobius"/>
    </source>
</evidence>
<reference evidence="7" key="1">
    <citation type="submission" date="2019-08" db="EMBL/GenBank/DDBJ databases">
        <title>Arthrobacter sp. nov., isolated from plateau pika and Tibetan wild ass.</title>
        <authorList>
            <person name="Ge Y."/>
        </authorList>
    </citation>
    <scope>NUCLEOTIDE SEQUENCE [LARGE SCALE GENOMIC DNA]</scope>
    <source>
        <strain evidence="7">HF-4214</strain>
    </source>
</reference>
<keyword evidence="7" id="KW-1185">Reference proteome</keyword>
<feature type="domain" description="HTH luxR-type" evidence="5">
    <location>
        <begin position="230"/>
        <end position="296"/>
    </location>
</feature>
<dbReference type="PRINTS" id="PR00038">
    <property type="entry name" value="HTHLUXR"/>
</dbReference>
<keyword evidence="2" id="KW-0238">DNA-binding</keyword>
<proteinExistence type="predicted"/>
<feature type="transmembrane region" description="Helical" evidence="4">
    <location>
        <begin position="161"/>
        <end position="184"/>
    </location>
</feature>
<keyword evidence="1" id="KW-0805">Transcription regulation</keyword>
<evidence type="ECO:0000256" key="1">
    <source>
        <dbReference type="ARBA" id="ARBA00023015"/>
    </source>
</evidence>
<dbReference type="GO" id="GO:0003677">
    <property type="term" value="F:DNA binding"/>
    <property type="evidence" value="ECO:0007669"/>
    <property type="project" value="UniProtKB-KW"/>
</dbReference>
<feature type="transmembrane region" description="Helical" evidence="4">
    <location>
        <begin position="196"/>
        <end position="217"/>
    </location>
</feature>
<dbReference type="CDD" id="cd06170">
    <property type="entry name" value="LuxR_C_like"/>
    <property type="match status" value="1"/>
</dbReference>
<keyword evidence="4" id="KW-0472">Membrane</keyword>
<sequence length="313" mass="34315">MVYLLFFYDMAMTMANTALCVAFAVLFVRRKNALHLWLAVLFGLSTADIMLMYLFDFVPEFQSAFSAAPGSSPFVYGYLHLGILLTFRFIAGFIFDRPPALREGALWILCCTYLAVAGSLAEATVEEFAENLCIGVLQLYIMGIGVKGLRDGRGASGVLGVRVVVALVASFAFCSVGYLAWSIGSFAAGWESPRNVFVELSGGVNLVFACLYLQAYVRKRREASAPTAVPFVAKRYDLTKREEEMLEMLADGMSNQQISSQAFISVGTVKTHAHNIYAKLGIKGRADLAEFLERELTDPLDHRADARSARTGG</sequence>
<dbReference type="Proteomes" id="UP000438093">
    <property type="component" value="Unassembled WGS sequence"/>
</dbReference>
<dbReference type="Pfam" id="PF00196">
    <property type="entry name" value="GerE"/>
    <property type="match status" value="1"/>
</dbReference>
<organism evidence="6 7">
    <name type="scientific">Eggerthella guodeyinii</name>
    <dbReference type="NCBI Taxonomy" id="2690837"/>
    <lineage>
        <taxon>Bacteria</taxon>
        <taxon>Bacillati</taxon>
        <taxon>Actinomycetota</taxon>
        <taxon>Coriobacteriia</taxon>
        <taxon>Eggerthellales</taxon>
        <taxon>Eggerthellaceae</taxon>
        <taxon>Eggerthella</taxon>
    </lineage>
</organism>
<dbReference type="PANTHER" id="PTHR44688:SF16">
    <property type="entry name" value="DNA-BINDING TRANSCRIPTIONAL ACTIVATOR DEVR_DOSR"/>
    <property type="match status" value="1"/>
</dbReference>
<name>A0A6N7RRR7_9ACTN</name>
<keyword evidence="3" id="KW-0804">Transcription</keyword>
<dbReference type="EMBL" id="VTFY01000017">
    <property type="protein sequence ID" value="MRX83884.1"/>
    <property type="molecule type" value="Genomic_DNA"/>
</dbReference>
<dbReference type="RefSeq" id="WP_328596247.1">
    <property type="nucleotide sequence ID" value="NZ_VTFY01000017.1"/>
</dbReference>
<dbReference type="GO" id="GO:0006355">
    <property type="term" value="P:regulation of DNA-templated transcription"/>
    <property type="evidence" value="ECO:0007669"/>
    <property type="project" value="InterPro"/>
</dbReference>
<dbReference type="SMART" id="SM00421">
    <property type="entry name" value="HTH_LUXR"/>
    <property type="match status" value="1"/>
</dbReference>
<dbReference type="AlphaFoldDB" id="A0A6N7RRR7"/>
<dbReference type="InterPro" id="IPR016032">
    <property type="entry name" value="Sig_transdc_resp-reg_C-effctor"/>
</dbReference>
<accession>A0A6N7RRR7</accession>
<evidence type="ECO:0000313" key="7">
    <source>
        <dbReference type="Proteomes" id="UP000438093"/>
    </source>
</evidence>
<feature type="transmembrane region" description="Helical" evidence="4">
    <location>
        <begin position="75"/>
        <end position="95"/>
    </location>
</feature>
<comment type="caution">
    <text evidence="6">The sequence shown here is derived from an EMBL/GenBank/DDBJ whole genome shotgun (WGS) entry which is preliminary data.</text>
</comment>
<keyword evidence="4" id="KW-1133">Transmembrane helix</keyword>
<dbReference type="PROSITE" id="PS50043">
    <property type="entry name" value="HTH_LUXR_2"/>
    <property type="match status" value="1"/>
</dbReference>
<protein>
    <submittedName>
        <fullName evidence="6">Helix-turn-helix transcriptional regulator</fullName>
    </submittedName>
</protein>
<evidence type="ECO:0000259" key="5">
    <source>
        <dbReference type="PROSITE" id="PS50043"/>
    </source>
</evidence>
<feature type="transmembrane region" description="Helical" evidence="4">
    <location>
        <begin position="34"/>
        <end position="55"/>
    </location>
</feature>